<keyword evidence="2" id="KW-1133">Transmembrane helix</keyword>
<name>Q478Q0_DECAR</name>
<dbReference type="CDD" id="cd06257">
    <property type="entry name" value="DnaJ"/>
    <property type="match status" value="1"/>
</dbReference>
<evidence type="ECO:0000256" key="2">
    <source>
        <dbReference type="SAM" id="Phobius"/>
    </source>
</evidence>
<evidence type="ECO:0000259" key="3">
    <source>
        <dbReference type="PROSITE" id="PS50076"/>
    </source>
</evidence>
<feature type="transmembrane region" description="Helical" evidence="2">
    <location>
        <begin position="103"/>
        <end position="126"/>
    </location>
</feature>
<dbReference type="PROSITE" id="PS50076">
    <property type="entry name" value="DNAJ_2"/>
    <property type="match status" value="1"/>
</dbReference>
<protein>
    <submittedName>
        <fullName evidence="4">Heat shock protein DnaJ, N-terminal</fullName>
    </submittedName>
</protein>
<proteinExistence type="predicted"/>
<dbReference type="PANTHER" id="PTHR44825:SF1">
    <property type="entry name" value="DNAJ HOMOLOG SUBFAMILY C MEMBER 4"/>
    <property type="match status" value="1"/>
</dbReference>
<evidence type="ECO:0000313" key="4">
    <source>
        <dbReference type="EMBL" id="AAZ48681.1"/>
    </source>
</evidence>
<dbReference type="SUPFAM" id="SSF46565">
    <property type="entry name" value="Chaperone J-domain"/>
    <property type="match status" value="1"/>
</dbReference>
<dbReference type="Gene3D" id="1.10.287.110">
    <property type="entry name" value="DnaJ domain"/>
    <property type="match status" value="1"/>
</dbReference>
<feature type="region of interest" description="Disordered" evidence="1">
    <location>
        <begin position="175"/>
        <end position="262"/>
    </location>
</feature>
<feature type="domain" description="J" evidence="3">
    <location>
        <begin position="6"/>
        <end position="72"/>
    </location>
</feature>
<dbReference type="InterPro" id="IPR036869">
    <property type="entry name" value="J_dom_sf"/>
</dbReference>
<accession>Q478Q0</accession>
<dbReference type="PANTHER" id="PTHR44825">
    <property type="match status" value="1"/>
</dbReference>
<keyword evidence="4" id="KW-0346">Stress response</keyword>
<dbReference type="STRING" id="159087.Daro_3953"/>
<feature type="compositionally biased region" description="Basic and acidic residues" evidence="1">
    <location>
        <begin position="175"/>
        <end position="207"/>
    </location>
</feature>
<dbReference type="InterPro" id="IPR001623">
    <property type="entry name" value="DnaJ_domain"/>
</dbReference>
<sequence length="262" mass="30302">MKQTTNYYDLLEVSQHADLIEISSAYLRISRELAAGNSPLPEAEVEFRLQLLKQAYDVLSNPSRRSDYDAGLVMRGGETAGLVRPLHVEVALESSKSSPIRRLLTVIAGVMVIGMVMQITVMFMSYQRAKAVMGEDPASPAAEKVYLQDFYQTYGIRAASRAEADLLLADMRRKEQAERDDKQKQRLQEDEERKQRRFEEESRRLGEEVSANLRRAEQEAERAKAEELRRKEEKERAEKEAERARREQEINRFRGRSFQNEE</sequence>
<dbReference type="KEGG" id="dar:Daro_3953"/>
<evidence type="ECO:0000256" key="1">
    <source>
        <dbReference type="SAM" id="MobiDB-lite"/>
    </source>
</evidence>
<dbReference type="Pfam" id="PF00226">
    <property type="entry name" value="DnaJ"/>
    <property type="match status" value="1"/>
</dbReference>
<gene>
    <name evidence="4" type="ordered locus">Daro_3953</name>
</gene>
<dbReference type="HOGENOM" id="CLU_1060592_0_0_4"/>
<dbReference type="SMART" id="SM00271">
    <property type="entry name" value="DnaJ"/>
    <property type="match status" value="1"/>
</dbReference>
<dbReference type="eggNOG" id="COG0484">
    <property type="taxonomic scope" value="Bacteria"/>
</dbReference>
<dbReference type="EMBL" id="CP000089">
    <property type="protein sequence ID" value="AAZ48681.1"/>
    <property type="molecule type" value="Genomic_DNA"/>
</dbReference>
<dbReference type="AlphaFoldDB" id="Q478Q0"/>
<dbReference type="InterPro" id="IPR052763">
    <property type="entry name" value="DnaJ_C4"/>
</dbReference>
<keyword evidence="2" id="KW-0812">Transmembrane</keyword>
<reference evidence="4" key="1">
    <citation type="submission" date="2005-08" db="EMBL/GenBank/DDBJ databases">
        <title>Complete sequence of Dechloromonas aromatica RCB.</title>
        <authorList>
            <person name="Salinero K.K."/>
            <person name="Copeland A."/>
            <person name="Lucas S."/>
            <person name="Lapidus A."/>
            <person name="Barry K."/>
            <person name="Detter J.C."/>
            <person name="Glavina T."/>
            <person name="Hammon N."/>
            <person name="Israni S."/>
            <person name="Pitluck S."/>
            <person name="Di Bartolo G."/>
            <person name="Trong S."/>
            <person name="Schmutz J."/>
            <person name="Larimer F."/>
            <person name="Land M."/>
            <person name="Ivanova N."/>
            <person name="Richardson P."/>
        </authorList>
    </citation>
    <scope>NUCLEOTIDE SEQUENCE</scope>
    <source>
        <strain evidence="4">RCB</strain>
    </source>
</reference>
<dbReference type="OrthoDB" id="8779210at2"/>
<feature type="compositionally biased region" description="Basic and acidic residues" evidence="1">
    <location>
        <begin position="214"/>
        <end position="252"/>
    </location>
</feature>
<organism evidence="4">
    <name type="scientific">Dechloromonas aromatica (strain RCB)</name>
    <dbReference type="NCBI Taxonomy" id="159087"/>
    <lineage>
        <taxon>Bacteria</taxon>
        <taxon>Pseudomonadati</taxon>
        <taxon>Pseudomonadota</taxon>
        <taxon>Betaproteobacteria</taxon>
        <taxon>Rhodocyclales</taxon>
        <taxon>Azonexaceae</taxon>
        <taxon>Dechloromonas</taxon>
    </lineage>
</organism>
<keyword evidence="2" id="KW-0472">Membrane</keyword>